<comment type="caution">
    <text evidence="5">The sequence shown here is derived from an EMBL/GenBank/DDBJ whole genome shotgun (WGS) entry which is preliminary data.</text>
</comment>
<dbReference type="PANTHER" id="PTHR43280:SF2">
    <property type="entry name" value="HTH-TYPE TRANSCRIPTIONAL REGULATOR EXSA"/>
    <property type="match status" value="1"/>
</dbReference>
<dbReference type="InterPro" id="IPR018060">
    <property type="entry name" value="HTH_AraC"/>
</dbReference>
<gene>
    <name evidence="5" type="ORF">CLV99_2124</name>
</gene>
<dbReference type="EMBL" id="SNYV01000013">
    <property type="protein sequence ID" value="TDQ78146.1"/>
    <property type="molecule type" value="Genomic_DNA"/>
</dbReference>
<dbReference type="Pfam" id="PF12833">
    <property type="entry name" value="HTH_18"/>
    <property type="match status" value="1"/>
</dbReference>
<dbReference type="Gene3D" id="1.10.10.60">
    <property type="entry name" value="Homeodomain-like"/>
    <property type="match status" value="1"/>
</dbReference>
<evidence type="ECO:0000256" key="3">
    <source>
        <dbReference type="ARBA" id="ARBA00023163"/>
    </source>
</evidence>
<evidence type="ECO:0000256" key="1">
    <source>
        <dbReference type="ARBA" id="ARBA00023015"/>
    </source>
</evidence>
<keyword evidence="6" id="KW-1185">Reference proteome</keyword>
<dbReference type="InterPro" id="IPR009057">
    <property type="entry name" value="Homeodomain-like_sf"/>
</dbReference>
<organism evidence="5 6">
    <name type="scientific">Sphingobacterium yanglingense</name>
    <dbReference type="NCBI Taxonomy" id="1437280"/>
    <lineage>
        <taxon>Bacteria</taxon>
        <taxon>Pseudomonadati</taxon>
        <taxon>Bacteroidota</taxon>
        <taxon>Sphingobacteriia</taxon>
        <taxon>Sphingobacteriales</taxon>
        <taxon>Sphingobacteriaceae</taxon>
        <taxon>Sphingobacterium</taxon>
    </lineage>
</organism>
<dbReference type="SMART" id="SM00342">
    <property type="entry name" value="HTH_ARAC"/>
    <property type="match status" value="1"/>
</dbReference>
<protein>
    <submittedName>
        <fullName evidence="5">AraC-like DNA-binding protein</fullName>
    </submittedName>
</protein>
<feature type="domain" description="HTH araC/xylS-type" evidence="4">
    <location>
        <begin position="230"/>
        <end position="330"/>
    </location>
</feature>
<dbReference type="SUPFAM" id="SSF46689">
    <property type="entry name" value="Homeodomain-like"/>
    <property type="match status" value="1"/>
</dbReference>
<dbReference type="PROSITE" id="PS01124">
    <property type="entry name" value="HTH_ARAC_FAMILY_2"/>
    <property type="match status" value="1"/>
</dbReference>
<evidence type="ECO:0000313" key="5">
    <source>
        <dbReference type="EMBL" id="TDQ78146.1"/>
    </source>
</evidence>
<dbReference type="PANTHER" id="PTHR43280">
    <property type="entry name" value="ARAC-FAMILY TRANSCRIPTIONAL REGULATOR"/>
    <property type="match status" value="1"/>
</dbReference>
<keyword evidence="2 5" id="KW-0238">DNA-binding</keyword>
<dbReference type="Proteomes" id="UP000295292">
    <property type="component" value="Unassembled WGS sequence"/>
</dbReference>
<keyword evidence="1" id="KW-0805">Transcription regulation</keyword>
<evidence type="ECO:0000256" key="2">
    <source>
        <dbReference type="ARBA" id="ARBA00023125"/>
    </source>
</evidence>
<evidence type="ECO:0000259" key="4">
    <source>
        <dbReference type="PROSITE" id="PS01124"/>
    </source>
</evidence>
<dbReference type="OrthoDB" id="699630at2"/>
<dbReference type="RefSeq" id="WP_133584396.1">
    <property type="nucleotide sequence ID" value="NZ_SNYV01000013.1"/>
</dbReference>
<dbReference type="AlphaFoldDB" id="A0A4R6WHZ9"/>
<keyword evidence="3" id="KW-0804">Transcription</keyword>
<dbReference type="GO" id="GO:0003700">
    <property type="term" value="F:DNA-binding transcription factor activity"/>
    <property type="evidence" value="ECO:0007669"/>
    <property type="project" value="InterPro"/>
</dbReference>
<sequence>MKKTLHYELSDYFGAAVASKALNHPRPRLSIRHADCSYFVNGEAEAIEQEFDGHYGYLYSHDLWLEEPVSFTIQVDMADLHVLYLMDGQEEIYLLDALQHPICTIAPGRARYLYLPEERYYLSVPESYTQLFGFYFDGQLFRQGNERPFRFLHALIEAYRREATEPQYSIDFRVGPRTKARIQYLLTHLESGQLNTERFVLDGLTELLLISRDKVLEEYEMSSAGKLVAEKVQKLLQQYVAQEGQEFRLSQLGEDLQLSMSYIKRAFLAQYKQSLSSYKNDLLLEKSKLLLALGTSISAVAYDCGYNSLGAFCHFFKKQTGITAQAYIQGLDADEGLTNPSAGS</sequence>
<proteinExistence type="predicted"/>
<reference evidence="5 6" key="1">
    <citation type="submission" date="2019-03" db="EMBL/GenBank/DDBJ databases">
        <title>Genomic Encyclopedia of Archaeal and Bacterial Type Strains, Phase II (KMG-II): from individual species to whole genera.</title>
        <authorList>
            <person name="Goeker M."/>
        </authorList>
    </citation>
    <scope>NUCLEOTIDE SEQUENCE [LARGE SCALE GENOMIC DNA]</scope>
    <source>
        <strain evidence="5 6">DSM 28353</strain>
    </source>
</reference>
<name>A0A4R6WHZ9_9SPHI</name>
<accession>A0A4R6WHZ9</accession>
<evidence type="ECO:0000313" key="6">
    <source>
        <dbReference type="Proteomes" id="UP000295292"/>
    </source>
</evidence>
<dbReference type="GO" id="GO:0043565">
    <property type="term" value="F:sequence-specific DNA binding"/>
    <property type="evidence" value="ECO:0007669"/>
    <property type="project" value="InterPro"/>
</dbReference>